<evidence type="ECO:0000256" key="1">
    <source>
        <dbReference type="SAM" id="MobiDB-lite"/>
    </source>
</evidence>
<feature type="region of interest" description="Disordered" evidence="1">
    <location>
        <begin position="33"/>
        <end position="92"/>
    </location>
</feature>
<dbReference type="AlphaFoldDB" id="A0AB34J090"/>
<evidence type="ECO:0000313" key="3">
    <source>
        <dbReference type="Proteomes" id="UP001515480"/>
    </source>
</evidence>
<gene>
    <name evidence="2" type="ORF">AB1Y20_004808</name>
</gene>
<evidence type="ECO:0000313" key="2">
    <source>
        <dbReference type="EMBL" id="KAL1508713.1"/>
    </source>
</evidence>
<feature type="region of interest" description="Disordered" evidence="1">
    <location>
        <begin position="160"/>
        <end position="208"/>
    </location>
</feature>
<protein>
    <submittedName>
        <fullName evidence="2">Uncharacterized protein</fullName>
    </submittedName>
</protein>
<proteinExistence type="predicted"/>
<feature type="region of interest" description="Disordered" evidence="1">
    <location>
        <begin position="279"/>
        <end position="299"/>
    </location>
</feature>
<dbReference type="EMBL" id="JBGBPQ010000016">
    <property type="protein sequence ID" value="KAL1508713.1"/>
    <property type="molecule type" value="Genomic_DNA"/>
</dbReference>
<feature type="compositionally biased region" description="Low complexity" evidence="1">
    <location>
        <begin position="51"/>
        <end position="92"/>
    </location>
</feature>
<dbReference type="Proteomes" id="UP001515480">
    <property type="component" value="Unassembled WGS sequence"/>
</dbReference>
<feature type="compositionally biased region" description="Polar residues" evidence="1">
    <location>
        <begin position="352"/>
        <end position="364"/>
    </location>
</feature>
<organism evidence="2 3">
    <name type="scientific">Prymnesium parvum</name>
    <name type="common">Toxic golden alga</name>
    <dbReference type="NCBI Taxonomy" id="97485"/>
    <lineage>
        <taxon>Eukaryota</taxon>
        <taxon>Haptista</taxon>
        <taxon>Haptophyta</taxon>
        <taxon>Prymnesiophyceae</taxon>
        <taxon>Prymnesiales</taxon>
        <taxon>Prymnesiaceae</taxon>
        <taxon>Prymnesium</taxon>
    </lineage>
</organism>
<keyword evidence="3" id="KW-1185">Reference proteome</keyword>
<feature type="region of interest" description="Disordered" evidence="1">
    <location>
        <begin position="340"/>
        <end position="364"/>
    </location>
</feature>
<reference evidence="2 3" key="1">
    <citation type="journal article" date="2024" name="Science">
        <title>Giant polyketide synthase enzymes in the biosynthesis of giant marine polyether toxins.</title>
        <authorList>
            <person name="Fallon T.R."/>
            <person name="Shende V.V."/>
            <person name="Wierzbicki I.H."/>
            <person name="Pendleton A.L."/>
            <person name="Watervoot N.F."/>
            <person name="Auber R.P."/>
            <person name="Gonzalez D.J."/>
            <person name="Wisecaver J.H."/>
            <person name="Moore B.S."/>
        </authorList>
    </citation>
    <scope>NUCLEOTIDE SEQUENCE [LARGE SCALE GENOMIC DNA]</scope>
    <source>
        <strain evidence="2 3">12B1</strain>
    </source>
</reference>
<comment type="caution">
    <text evidence="2">The sequence shown here is derived from an EMBL/GenBank/DDBJ whole genome shotgun (WGS) entry which is preliminary data.</text>
</comment>
<name>A0AB34J090_PRYPA</name>
<accession>A0AB34J090</accession>
<sequence length="410" mass="43158">MASPVARQARALRETQALEEAFLSEFGVQLTRKSKSSPDLKCAQATCPDPASSTTGETTASALTTPNKRGASMSALSPPSSSRPSSALSRQARACREAQELEARLFREVLEEPSAARDLLTPERAAASRAALSGTAAQALGGAAYLTGMRASIATQTQGMGKDASCQTDGPDAASEASAELEDASAVRDNASETGSIDNLSPAAEQGSGPLCTIPPPLLKEPRLKYYFLLAVPLVAAMNVWLELQMDETVLSAISLLPLVTLLDLLAFNKPCSKHQVLPVTEEPSRQASPSIHSEDSEVKKSTRVAFTLAETSPVSLGGRRCSLVDCPRPPLSRTALGLSSRSLPAMGGGSSNMNKIGSGNNSFKSTAVPRARLIRSRSTYSPAMIQQYVAGTQPPVLRRTPSESSSMRI</sequence>